<dbReference type="Proteomes" id="UP001168540">
    <property type="component" value="Unassembled WGS sequence"/>
</dbReference>
<gene>
    <name evidence="2" type="ORF">QU481_14625</name>
</gene>
<dbReference type="EMBL" id="JAUEDK010000026">
    <property type="protein sequence ID" value="MDN0076122.1"/>
    <property type="molecule type" value="Genomic_DNA"/>
</dbReference>
<evidence type="ECO:0000313" key="3">
    <source>
        <dbReference type="Proteomes" id="UP001168540"/>
    </source>
</evidence>
<protein>
    <submittedName>
        <fullName evidence="2">Uncharacterized protein</fullName>
    </submittedName>
</protein>
<organism evidence="2 3">
    <name type="scientific">Crenobacter oryzisoli</name>
    <dbReference type="NCBI Taxonomy" id="3056844"/>
    <lineage>
        <taxon>Bacteria</taxon>
        <taxon>Pseudomonadati</taxon>
        <taxon>Pseudomonadota</taxon>
        <taxon>Betaproteobacteria</taxon>
        <taxon>Neisseriales</taxon>
        <taxon>Neisseriaceae</taxon>
        <taxon>Crenobacter</taxon>
    </lineage>
</organism>
<feature type="chain" id="PRO_5046587756" evidence="1">
    <location>
        <begin position="26"/>
        <end position="109"/>
    </location>
</feature>
<keyword evidence="1" id="KW-0732">Signal</keyword>
<keyword evidence="3" id="KW-1185">Reference proteome</keyword>
<dbReference type="RefSeq" id="WP_289830775.1">
    <property type="nucleotide sequence ID" value="NZ_JAUEDK010000026.1"/>
</dbReference>
<proteinExistence type="predicted"/>
<evidence type="ECO:0000313" key="2">
    <source>
        <dbReference type="EMBL" id="MDN0076122.1"/>
    </source>
</evidence>
<name>A0ABT7XQP3_9NEIS</name>
<accession>A0ABT7XQP3</accession>
<feature type="signal peptide" evidence="1">
    <location>
        <begin position="1"/>
        <end position="25"/>
    </location>
</feature>
<sequence>MYRLLRVLTLIVSVAMLPMHATALAAANPECSRMVMLSPQSTDKPADGAAMVHKAKAAVSDVDCCSPHLVALPVSLPTGAVAANVPQQATCDARLADRCLSPPERPPRS</sequence>
<comment type="caution">
    <text evidence="2">The sequence shown here is derived from an EMBL/GenBank/DDBJ whole genome shotgun (WGS) entry which is preliminary data.</text>
</comment>
<evidence type="ECO:0000256" key="1">
    <source>
        <dbReference type="SAM" id="SignalP"/>
    </source>
</evidence>
<reference evidence="2" key="1">
    <citation type="submission" date="2023-06" db="EMBL/GenBank/DDBJ databases">
        <authorList>
            <person name="Zhang S."/>
        </authorList>
    </citation>
    <scope>NUCLEOTIDE SEQUENCE</scope>
    <source>
        <strain evidence="2">SG2303</strain>
    </source>
</reference>